<dbReference type="AlphaFoldDB" id="A0A0F9XMI9"/>
<evidence type="ECO:0000256" key="1">
    <source>
        <dbReference type="ARBA" id="ARBA00006484"/>
    </source>
</evidence>
<gene>
    <name evidence="3" type="ORF">LCGC14_0123790</name>
</gene>
<evidence type="ECO:0000313" key="3">
    <source>
        <dbReference type="EMBL" id="KKO00607.1"/>
    </source>
</evidence>
<keyword evidence="2" id="KW-0560">Oxidoreductase</keyword>
<dbReference type="Pfam" id="PF00106">
    <property type="entry name" value="adh_short"/>
    <property type="match status" value="1"/>
</dbReference>
<dbReference type="PANTHER" id="PTHR44196">
    <property type="entry name" value="DEHYDROGENASE/REDUCTASE SDR FAMILY MEMBER 7B"/>
    <property type="match status" value="1"/>
</dbReference>
<dbReference type="SUPFAM" id="SSF51735">
    <property type="entry name" value="NAD(P)-binding Rossmann-fold domains"/>
    <property type="match status" value="1"/>
</dbReference>
<accession>A0A0F9XMI9</accession>
<sequence length="280" mass="30112">MTERPVAVVTGASSGIGAETALAYAAKGYAVVLAARNVDNLNAVAGRCRAAAGESAAGDVALVVPTDVTEHRQVDALIAAAMDVFGRIDVMVNNAGYGQFARVHELDEQDLRDIFEVNFFGAFFGCRAVAPIMIDRGRGHIFNISSVIGKVGSPFHGAYSASKFALSGLTQAMRVEMRPFGVHVTDVCPALTETGFSGNVRNGDVRQRSEYLRRTKKMHPAKVARRIVARTGKRTPQMIFTAGGRLLILLGTVWPRAADRLMKVYHDDLARALRAPDDAP</sequence>
<proteinExistence type="inferred from homology"/>
<dbReference type="FunFam" id="3.40.50.720:FF:000084">
    <property type="entry name" value="Short-chain dehydrogenase reductase"/>
    <property type="match status" value="1"/>
</dbReference>
<dbReference type="PRINTS" id="PR00080">
    <property type="entry name" value="SDRFAMILY"/>
</dbReference>
<dbReference type="InterPro" id="IPR002347">
    <property type="entry name" value="SDR_fam"/>
</dbReference>
<dbReference type="PANTHER" id="PTHR44196:SF1">
    <property type="entry name" value="DEHYDROGENASE_REDUCTASE SDR FAMILY MEMBER 7B"/>
    <property type="match status" value="1"/>
</dbReference>
<dbReference type="GO" id="GO:0016020">
    <property type="term" value="C:membrane"/>
    <property type="evidence" value="ECO:0007669"/>
    <property type="project" value="TreeGrafter"/>
</dbReference>
<comment type="caution">
    <text evidence="3">The sequence shown here is derived from an EMBL/GenBank/DDBJ whole genome shotgun (WGS) entry which is preliminary data.</text>
</comment>
<comment type="similarity">
    <text evidence="1">Belongs to the short-chain dehydrogenases/reductases (SDR) family.</text>
</comment>
<dbReference type="PRINTS" id="PR00081">
    <property type="entry name" value="GDHRDH"/>
</dbReference>
<name>A0A0F9XMI9_9ZZZZ</name>
<dbReference type="EMBL" id="LAZR01000039">
    <property type="protein sequence ID" value="KKO00607.1"/>
    <property type="molecule type" value="Genomic_DNA"/>
</dbReference>
<reference evidence="3" key="1">
    <citation type="journal article" date="2015" name="Nature">
        <title>Complex archaea that bridge the gap between prokaryotes and eukaryotes.</title>
        <authorList>
            <person name="Spang A."/>
            <person name="Saw J.H."/>
            <person name="Jorgensen S.L."/>
            <person name="Zaremba-Niedzwiedzka K."/>
            <person name="Martijn J."/>
            <person name="Lind A.E."/>
            <person name="van Eijk R."/>
            <person name="Schleper C."/>
            <person name="Guy L."/>
            <person name="Ettema T.J."/>
        </authorList>
    </citation>
    <scope>NUCLEOTIDE SEQUENCE</scope>
</reference>
<protein>
    <recommendedName>
        <fullName evidence="4">Short-chain dehydrogenase/reductase SDR</fullName>
    </recommendedName>
</protein>
<dbReference type="Gene3D" id="3.40.50.720">
    <property type="entry name" value="NAD(P)-binding Rossmann-like Domain"/>
    <property type="match status" value="1"/>
</dbReference>
<dbReference type="InterPro" id="IPR036291">
    <property type="entry name" value="NAD(P)-bd_dom_sf"/>
</dbReference>
<dbReference type="GO" id="GO:0016491">
    <property type="term" value="F:oxidoreductase activity"/>
    <property type="evidence" value="ECO:0007669"/>
    <property type="project" value="UniProtKB-KW"/>
</dbReference>
<evidence type="ECO:0000256" key="2">
    <source>
        <dbReference type="ARBA" id="ARBA00023002"/>
    </source>
</evidence>
<dbReference type="PROSITE" id="PS00061">
    <property type="entry name" value="ADH_SHORT"/>
    <property type="match status" value="1"/>
</dbReference>
<organism evidence="3">
    <name type="scientific">marine sediment metagenome</name>
    <dbReference type="NCBI Taxonomy" id="412755"/>
    <lineage>
        <taxon>unclassified sequences</taxon>
        <taxon>metagenomes</taxon>
        <taxon>ecological metagenomes</taxon>
    </lineage>
</organism>
<evidence type="ECO:0008006" key="4">
    <source>
        <dbReference type="Google" id="ProtNLM"/>
    </source>
</evidence>
<dbReference type="InterPro" id="IPR020904">
    <property type="entry name" value="Sc_DH/Rdtase_CS"/>
</dbReference>